<dbReference type="InterPro" id="IPR011009">
    <property type="entry name" value="Kinase-like_dom_sf"/>
</dbReference>
<dbReference type="InterPro" id="IPR004119">
    <property type="entry name" value="EcKL"/>
</dbReference>
<gene>
    <name evidence="2" type="ORF">Ocin01_12583</name>
</gene>
<comment type="caution">
    <text evidence="2">The sequence shown here is derived from an EMBL/GenBank/DDBJ whole genome shotgun (WGS) entry which is preliminary data.</text>
</comment>
<reference evidence="2 3" key="1">
    <citation type="journal article" date="2016" name="Genome Biol. Evol.">
        <title>Gene Family Evolution Reflects Adaptation to Soil Environmental Stressors in the Genome of the Collembolan Orchesella cincta.</title>
        <authorList>
            <person name="Faddeeva-Vakhrusheva A."/>
            <person name="Derks M.F."/>
            <person name="Anvar S.Y."/>
            <person name="Agamennone V."/>
            <person name="Suring W."/>
            <person name="Smit S."/>
            <person name="van Straalen N.M."/>
            <person name="Roelofs D."/>
        </authorList>
    </citation>
    <scope>NUCLEOTIDE SEQUENCE [LARGE SCALE GENOMIC DNA]</scope>
    <source>
        <tissue evidence="2">Mixed pool</tissue>
    </source>
</reference>
<dbReference type="PANTHER" id="PTHR11012:SF30">
    <property type="entry name" value="PROTEIN KINASE-LIKE DOMAIN-CONTAINING"/>
    <property type="match status" value="1"/>
</dbReference>
<dbReference type="InterPro" id="IPR015897">
    <property type="entry name" value="CHK_kinase-like"/>
</dbReference>
<dbReference type="AlphaFoldDB" id="A0A1D2MM21"/>
<dbReference type="Pfam" id="PF02958">
    <property type="entry name" value="EcKL"/>
    <property type="match status" value="1"/>
</dbReference>
<accession>A0A1D2MM21</accession>
<evidence type="ECO:0000313" key="3">
    <source>
        <dbReference type="Proteomes" id="UP000094527"/>
    </source>
</evidence>
<evidence type="ECO:0000259" key="1">
    <source>
        <dbReference type="SMART" id="SM00587"/>
    </source>
</evidence>
<evidence type="ECO:0000313" key="2">
    <source>
        <dbReference type="EMBL" id="ODM94100.1"/>
    </source>
</evidence>
<sequence length="353" mass="40013">MEGAAKISRIPPAETSFQITKEFLELALDKEVENFSTGTGTNPGEHYLSIMYAIEMTFKGENQSNPYLIKCYPSSSPGPREWLNGGFTKELFISCACWKCGWTPSKFTNTAWSPESFILMTDLNKTSGFTMEDRIQGLDLDQTKITMKEIARLHALSWAYKQKNGVNLLSTKYPQLLSKMNTSSNPDIIGMGQLMTDLNDSCLKIVEEKLGASHPACKSYKKFIARGGMETMNAFLNKMESMRELWKVYFEFSLMKIRITTMPWMVGSHGDCWLSNLLFRYNDRGKPAAVTLVDYQLAREACPTLDLVLFLYTSIRASIRIPDLDEILRVYHDAFVRNCEALQVNPERAGILA</sequence>
<dbReference type="SUPFAM" id="SSF56112">
    <property type="entry name" value="Protein kinase-like (PK-like)"/>
    <property type="match status" value="1"/>
</dbReference>
<protein>
    <recommendedName>
        <fullName evidence="1">CHK kinase-like domain-containing protein</fullName>
    </recommendedName>
</protein>
<keyword evidence="3" id="KW-1185">Reference proteome</keyword>
<dbReference type="OrthoDB" id="190089at2759"/>
<dbReference type="STRING" id="48709.A0A1D2MM21"/>
<dbReference type="Proteomes" id="UP000094527">
    <property type="component" value="Unassembled WGS sequence"/>
</dbReference>
<dbReference type="SMART" id="SM00587">
    <property type="entry name" value="CHK"/>
    <property type="match status" value="1"/>
</dbReference>
<name>A0A1D2MM21_ORCCI</name>
<organism evidence="2 3">
    <name type="scientific">Orchesella cincta</name>
    <name type="common">Springtail</name>
    <name type="synonym">Podura cincta</name>
    <dbReference type="NCBI Taxonomy" id="48709"/>
    <lineage>
        <taxon>Eukaryota</taxon>
        <taxon>Metazoa</taxon>
        <taxon>Ecdysozoa</taxon>
        <taxon>Arthropoda</taxon>
        <taxon>Hexapoda</taxon>
        <taxon>Collembola</taxon>
        <taxon>Entomobryomorpha</taxon>
        <taxon>Entomobryoidea</taxon>
        <taxon>Orchesellidae</taxon>
        <taxon>Orchesellinae</taxon>
        <taxon>Orchesella</taxon>
    </lineage>
</organism>
<dbReference type="Gene3D" id="3.90.1200.10">
    <property type="match status" value="1"/>
</dbReference>
<dbReference type="EMBL" id="LJIJ01000861">
    <property type="protein sequence ID" value="ODM94100.1"/>
    <property type="molecule type" value="Genomic_DNA"/>
</dbReference>
<dbReference type="OMA" id="KIRITTM"/>
<feature type="domain" description="CHK kinase-like" evidence="1">
    <location>
        <begin position="118"/>
        <end position="341"/>
    </location>
</feature>
<proteinExistence type="predicted"/>
<dbReference type="PANTHER" id="PTHR11012">
    <property type="entry name" value="PROTEIN KINASE-LIKE DOMAIN-CONTAINING"/>
    <property type="match status" value="1"/>
</dbReference>